<evidence type="ECO:0000313" key="3">
    <source>
        <dbReference type="Proteomes" id="UP000078532"/>
    </source>
</evidence>
<dbReference type="RefSeq" id="WP_066668454.1">
    <property type="nucleotide sequence ID" value="NZ_LYVF01000164.1"/>
</dbReference>
<feature type="transmembrane region" description="Helical" evidence="1">
    <location>
        <begin position="20"/>
        <end position="40"/>
    </location>
</feature>
<dbReference type="NCBIfam" id="TIGR04086">
    <property type="entry name" value="TIGR04086_membr"/>
    <property type="match status" value="1"/>
</dbReference>
<name>A0A1B7LE09_9FIRM</name>
<dbReference type="OrthoDB" id="1787318at2"/>
<keyword evidence="3" id="KW-1185">Reference proteome</keyword>
<dbReference type="EMBL" id="LYVF01000164">
    <property type="protein sequence ID" value="OAT81342.1"/>
    <property type="molecule type" value="Genomic_DNA"/>
</dbReference>
<reference evidence="2 3" key="1">
    <citation type="submission" date="2016-04" db="EMBL/GenBank/DDBJ databases">
        <authorList>
            <person name="Evans L.H."/>
            <person name="Alamgir A."/>
            <person name="Owens N."/>
            <person name="Weber N.D."/>
            <person name="Virtaneva K."/>
            <person name="Barbian K."/>
            <person name="Babar A."/>
            <person name="Rosenke K."/>
        </authorList>
    </citation>
    <scope>NUCLEOTIDE SEQUENCE [LARGE SCALE GENOMIC DNA]</scope>
    <source>
        <strain evidence="2 3">LMa1</strain>
    </source>
</reference>
<feature type="transmembrane region" description="Helical" evidence="1">
    <location>
        <begin position="107"/>
        <end position="127"/>
    </location>
</feature>
<keyword evidence="1" id="KW-0472">Membrane</keyword>
<dbReference type="STRING" id="1838280.A6M21_10695"/>
<feature type="transmembrane region" description="Helical" evidence="1">
    <location>
        <begin position="73"/>
        <end position="95"/>
    </location>
</feature>
<evidence type="ECO:0008006" key="4">
    <source>
        <dbReference type="Google" id="ProtNLM"/>
    </source>
</evidence>
<protein>
    <recommendedName>
        <fullName evidence="4">TIGR04086 family membrane protein</fullName>
    </recommendedName>
</protein>
<evidence type="ECO:0000313" key="2">
    <source>
        <dbReference type="EMBL" id="OAT81342.1"/>
    </source>
</evidence>
<sequence>MLANNRPGFSLGEVLRGALLALTISVLGSLFTGAACYFSSLPEHSLPWVSAGVYFFSVLGGAWSTARRTGNRGLIYGLTVAVLFFLFSWLIAVYILPPVSAGTTPLYQKLLLAVLAGTLGGVLGVSCSR</sequence>
<gene>
    <name evidence="2" type="ORF">A6M21_10695</name>
</gene>
<feature type="transmembrane region" description="Helical" evidence="1">
    <location>
        <begin position="46"/>
        <end position="66"/>
    </location>
</feature>
<organism evidence="2 3">
    <name type="scientific">Desulfotomaculum copahuensis</name>
    <dbReference type="NCBI Taxonomy" id="1838280"/>
    <lineage>
        <taxon>Bacteria</taxon>
        <taxon>Bacillati</taxon>
        <taxon>Bacillota</taxon>
        <taxon>Clostridia</taxon>
        <taxon>Eubacteriales</taxon>
        <taxon>Desulfotomaculaceae</taxon>
        <taxon>Desulfotomaculum</taxon>
    </lineage>
</organism>
<proteinExistence type="predicted"/>
<dbReference type="Pfam" id="PF12670">
    <property type="entry name" value="DUF3792"/>
    <property type="match status" value="1"/>
</dbReference>
<evidence type="ECO:0000256" key="1">
    <source>
        <dbReference type="SAM" id="Phobius"/>
    </source>
</evidence>
<dbReference type="InterPro" id="IPR023804">
    <property type="entry name" value="DUF3792_TM"/>
</dbReference>
<accession>A0A1B7LE09</accession>
<dbReference type="Proteomes" id="UP000078532">
    <property type="component" value="Unassembled WGS sequence"/>
</dbReference>
<dbReference type="AlphaFoldDB" id="A0A1B7LE09"/>
<comment type="caution">
    <text evidence="2">The sequence shown here is derived from an EMBL/GenBank/DDBJ whole genome shotgun (WGS) entry which is preliminary data.</text>
</comment>
<keyword evidence="1" id="KW-0812">Transmembrane</keyword>
<keyword evidence="1" id="KW-1133">Transmembrane helix</keyword>